<accession>A0ABX7B5N2</accession>
<gene>
    <name evidence="10" type="ORF">IGS68_27495</name>
</gene>
<dbReference type="Pfam" id="PF00664">
    <property type="entry name" value="ABC_membrane"/>
    <property type="match status" value="1"/>
</dbReference>
<dbReference type="PROSITE" id="PS50893">
    <property type="entry name" value="ABC_TRANSPORTER_2"/>
    <property type="match status" value="1"/>
</dbReference>
<dbReference type="InterPro" id="IPR036640">
    <property type="entry name" value="ABC1_TM_sf"/>
</dbReference>
<protein>
    <submittedName>
        <fullName evidence="10">ABC transporter ATP-binding protein/permease</fullName>
    </submittedName>
</protein>
<dbReference type="CDD" id="cd03253">
    <property type="entry name" value="ABCC_ATM1_transporter"/>
    <property type="match status" value="1"/>
</dbReference>
<feature type="transmembrane region" description="Helical" evidence="7">
    <location>
        <begin position="42"/>
        <end position="66"/>
    </location>
</feature>
<evidence type="ECO:0000256" key="1">
    <source>
        <dbReference type="ARBA" id="ARBA00004651"/>
    </source>
</evidence>
<evidence type="ECO:0000259" key="9">
    <source>
        <dbReference type="PROSITE" id="PS50929"/>
    </source>
</evidence>
<evidence type="ECO:0000256" key="3">
    <source>
        <dbReference type="ARBA" id="ARBA00022741"/>
    </source>
</evidence>
<dbReference type="Gene3D" id="1.20.1560.10">
    <property type="entry name" value="ABC transporter type 1, transmembrane domain"/>
    <property type="match status" value="1"/>
</dbReference>
<feature type="transmembrane region" description="Helical" evidence="7">
    <location>
        <begin position="78"/>
        <end position="96"/>
    </location>
</feature>
<dbReference type="SMART" id="SM00382">
    <property type="entry name" value="AAA"/>
    <property type="match status" value="1"/>
</dbReference>
<feature type="transmembrane region" description="Helical" evidence="7">
    <location>
        <begin position="156"/>
        <end position="179"/>
    </location>
</feature>
<evidence type="ECO:0000256" key="6">
    <source>
        <dbReference type="ARBA" id="ARBA00023136"/>
    </source>
</evidence>
<evidence type="ECO:0000256" key="2">
    <source>
        <dbReference type="ARBA" id="ARBA00022692"/>
    </source>
</evidence>
<evidence type="ECO:0000256" key="4">
    <source>
        <dbReference type="ARBA" id="ARBA00022840"/>
    </source>
</evidence>
<evidence type="ECO:0000259" key="8">
    <source>
        <dbReference type="PROSITE" id="PS50893"/>
    </source>
</evidence>
<evidence type="ECO:0000256" key="7">
    <source>
        <dbReference type="SAM" id="Phobius"/>
    </source>
</evidence>
<feature type="transmembrane region" description="Helical" evidence="7">
    <location>
        <begin position="185"/>
        <end position="204"/>
    </location>
</feature>
<dbReference type="GO" id="GO:0005524">
    <property type="term" value="F:ATP binding"/>
    <property type="evidence" value="ECO:0007669"/>
    <property type="project" value="UniProtKB-KW"/>
</dbReference>
<dbReference type="CDD" id="cd18582">
    <property type="entry name" value="ABC_6TM_ATM1_ABCB7"/>
    <property type="match status" value="1"/>
</dbReference>
<dbReference type="EMBL" id="CP067420">
    <property type="protein sequence ID" value="QQP89664.1"/>
    <property type="molecule type" value="Genomic_DNA"/>
</dbReference>
<dbReference type="InterPro" id="IPR039421">
    <property type="entry name" value="Type_1_exporter"/>
</dbReference>
<dbReference type="SUPFAM" id="SSF52540">
    <property type="entry name" value="P-loop containing nucleoside triphosphate hydrolases"/>
    <property type="match status" value="1"/>
</dbReference>
<dbReference type="InterPro" id="IPR027417">
    <property type="entry name" value="P-loop_NTPase"/>
</dbReference>
<dbReference type="InterPro" id="IPR003439">
    <property type="entry name" value="ABC_transporter-like_ATP-bd"/>
</dbReference>
<feature type="domain" description="ABC transporter" evidence="8">
    <location>
        <begin position="363"/>
        <end position="597"/>
    </location>
</feature>
<organism evidence="10 11">
    <name type="scientific">Skermanella cutis</name>
    <dbReference type="NCBI Taxonomy" id="2775420"/>
    <lineage>
        <taxon>Bacteria</taxon>
        <taxon>Pseudomonadati</taxon>
        <taxon>Pseudomonadota</taxon>
        <taxon>Alphaproteobacteria</taxon>
        <taxon>Rhodospirillales</taxon>
        <taxon>Azospirillaceae</taxon>
        <taxon>Skermanella</taxon>
    </lineage>
</organism>
<keyword evidence="2 7" id="KW-0812">Transmembrane</keyword>
<dbReference type="PROSITE" id="PS50929">
    <property type="entry name" value="ABC_TM1F"/>
    <property type="match status" value="1"/>
</dbReference>
<comment type="subcellular location">
    <subcellularLocation>
        <location evidence="1">Cell membrane</location>
        <topology evidence="1">Multi-pass membrane protein</topology>
    </subcellularLocation>
</comment>
<dbReference type="InterPro" id="IPR003593">
    <property type="entry name" value="AAA+_ATPase"/>
</dbReference>
<dbReference type="InterPro" id="IPR011527">
    <property type="entry name" value="ABC1_TM_dom"/>
</dbReference>
<reference evidence="10" key="1">
    <citation type="submission" date="2021-02" db="EMBL/GenBank/DDBJ databases">
        <title>Skermanella TT6 skin isolate.</title>
        <authorList>
            <person name="Lee K."/>
            <person name="Ganzorig M."/>
        </authorList>
    </citation>
    <scope>NUCLEOTIDE SEQUENCE</scope>
    <source>
        <strain evidence="10">TT6</strain>
    </source>
</reference>
<name>A0ABX7B5N2_9PROT</name>
<evidence type="ECO:0000313" key="11">
    <source>
        <dbReference type="Proteomes" id="UP000595197"/>
    </source>
</evidence>
<evidence type="ECO:0000256" key="5">
    <source>
        <dbReference type="ARBA" id="ARBA00022989"/>
    </source>
</evidence>
<dbReference type="InterPro" id="IPR017871">
    <property type="entry name" value="ABC_transporter-like_CS"/>
</dbReference>
<evidence type="ECO:0000313" key="10">
    <source>
        <dbReference type="EMBL" id="QQP89664.1"/>
    </source>
</evidence>
<keyword evidence="3" id="KW-0547">Nucleotide-binding</keyword>
<dbReference type="PANTHER" id="PTHR24221:SF654">
    <property type="entry name" value="ATP-BINDING CASSETTE SUB-FAMILY B MEMBER 6"/>
    <property type="match status" value="1"/>
</dbReference>
<sequence length="606" mass="66263">MPRILNERPSDAPALPSVDRRVFRLMLPFLWPRDDRGLRVRLAVSMTLLCLTAALNATVPILFARAVDRISVPAGTELAAVPVALLLAYGAMQWLAKVFNELRWALYGPIEQRMQRHMGLAVFRHVHELSLRFHLGRRTGQISRVLDNGMRGIRELLFDVVFLILPLFAEIAIICAVLLGSFGAAFAGITVATLALYGVCLVIGSEWLRRRQRKAVAEGAEAHGKAVDSLLNYETVKYFGNEEHIAGRYEGALREVERLTVNAMLWRSLTGILQVSILGAGLTAMILLAASEVAAGAMTVGDFVLVNTYLLQLIRPLDRLGQLYRSIKQSLTDVEQMLELLNQPAEVADAPDAVPLPAGPGRLRFERVGFAYDPRRPVLRDVSFELPPGGTLAIVGPSGAGKSTIGRLLFRFYDPTSGRILFDGADISSVTQASLRAAIAVVPQDTVLFNDTILYNIAFGRPGASRAEVERAARLARIHDFVAGLPDGYDSLVGERGLKLSGGEKQRVAIARAILKRPRLFLFDEATSALDSHTELAIQQSLREVSRGTTTVVIAHRLSTVVHADEILVLEDGRAVERGTHAALLARDGAYAALWARQQADRDAAE</sequence>
<dbReference type="PANTHER" id="PTHR24221">
    <property type="entry name" value="ATP-BINDING CASSETTE SUB-FAMILY B"/>
    <property type="match status" value="1"/>
</dbReference>
<dbReference type="Proteomes" id="UP000595197">
    <property type="component" value="Chromosome"/>
</dbReference>
<dbReference type="Gene3D" id="3.40.50.300">
    <property type="entry name" value="P-loop containing nucleotide triphosphate hydrolases"/>
    <property type="match status" value="1"/>
</dbReference>
<dbReference type="Pfam" id="PF00005">
    <property type="entry name" value="ABC_tran"/>
    <property type="match status" value="1"/>
</dbReference>
<feature type="transmembrane region" description="Helical" evidence="7">
    <location>
        <begin position="264"/>
        <end position="287"/>
    </location>
</feature>
<keyword evidence="4 10" id="KW-0067">ATP-binding</keyword>
<dbReference type="RefSeq" id="WP_201076159.1">
    <property type="nucleotide sequence ID" value="NZ_CP067420.1"/>
</dbReference>
<dbReference type="PROSITE" id="PS00211">
    <property type="entry name" value="ABC_TRANSPORTER_1"/>
    <property type="match status" value="1"/>
</dbReference>
<keyword evidence="6 7" id="KW-0472">Membrane</keyword>
<keyword evidence="11" id="KW-1185">Reference proteome</keyword>
<dbReference type="SUPFAM" id="SSF90123">
    <property type="entry name" value="ABC transporter transmembrane region"/>
    <property type="match status" value="1"/>
</dbReference>
<feature type="domain" description="ABC transmembrane type-1" evidence="9">
    <location>
        <begin position="43"/>
        <end position="329"/>
    </location>
</feature>
<keyword evidence="5 7" id="KW-1133">Transmembrane helix</keyword>
<proteinExistence type="predicted"/>